<dbReference type="HOGENOM" id="CLU_2678043_0_0_1"/>
<dbReference type="EnsemblMetazoa" id="CapteT145114">
    <property type="protein sequence ID" value="CapteP145114"/>
    <property type="gene ID" value="CapteG145114"/>
</dbReference>
<evidence type="ECO:0000313" key="1">
    <source>
        <dbReference type="EMBL" id="ELU13166.1"/>
    </source>
</evidence>
<reference evidence="3" key="1">
    <citation type="submission" date="2012-12" db="EMBL/GenBank/DDBJ databases">
        <authorList>
            <person name="Hellsten U."/>
            <person name="Grimwood J."/>
            <person name="Chapman J.A."/>
            <person name="Shapiro H."/>
            <person name="Aerts A."/>
            <person name="Otillar R.P."/>
            <person name="Terry A.Y."/>
            <person name="Boore J.L."/>
            <person name="Simakov O."/>
            <person name="Marletaz F."/>
            <person name="Cho S.-J."/>
            <person name="Edsinger-Gonzales E."/>
            <person name="Havlak P."/>
            <person name="Kuo D.-H."/>
            <person name="Larsson T."/>
            <person name="Lv J."/>
            <person name="Arendt D."/>
            <person name="Savage R."/>
            <person name="Osoegawa K."/>
            <person name="de Jong P."/>
            <person name="Lindberg D.R."/>
            <person name="Seaver E.C."/>
            <person name="Weisblat D.A."/>
            <person name="Putnam N.H."/>
            <person name="Grigoriev I.V."/>
            <person name="Rokhsar D.S."/>
        </authorList>
    </citation>
    <scope>NUCLEOTIDE SEQUENCE</scope>
    <source>
        <strain evidence="3">I ESC-2004</strain>
    </source>
</reference>
<gene>
    <name evidence="1" type="ORF">CAPTEDRAFT_145114</name>
</gene>
<accession>R7VA26</accession>
<proteinExistence type="predicted"/>
<reference evidence="1 3" key="2">
    <citation type="journal article" date="2013" name="Nature">
        <title>Insights into bilaterian evolution from three spiralian genomes.</title>
        <authorList>
            <person name="Simakov O."/>
            <person name="Marletaz F."/>
            <person name="Cho S.J."/>
            <person name="Edsinger-Gonzales E."/>
            <person name="Havlak P."/>
            <person name="Hellsten U."/>
            <person name="Kuo D.H."/>
            <person name="Larsson T."/>
            <person name="Lv J."/>
            <person name="Arendt D."/>
            <person name="Savage R."/>
            <person name="Osoegawa K."/>
            <person name="de Jong P."/>
            <person name="Grimwood J."/>
            <person name="Chapman J.A."/>
            <person name="Shapiro H."/>
            <person name="Aerts A."/>
            <person name="Otillar R.P."/>
            <person name="Terry A.Y."/>
            <person name="Boore J.L."/>
            <person name="Grigoriev I.V."/>
            <person name="Lindberg D.R."/>
            <person name="Seaver E.C."/>
            <person name="Weisblat D.A."/>
            <person name="Putnam N.H."/>
            <person name="Rokhsar D.S."/>
        </authorList>
    </citation>
    <scope>NUCLEOTIDE SEQUENCE</scope>
    <source>
        <strain evidence="1 3">I ESC-2004</strain>
    </source>
</reference>
<protein>
    <submittedName>
        <fullName evidence="1 2">Uncharacterized protein</fullName>
    </submittedName>
</protein>
<dbReference type="AlphaFoldDB" id="R7VA26"/>
<sequence>CLLSPLLFNAFPERIKQNTSKNHQSSISIGAIVVSNTELQDLTDKLVHSASAFDMEVIYHNHYVVGRGRHQSLDS</sequence>
<organism evidence="1">
    <name type="scientific">Capitella teleta</name>
    <name type="common">Polychaete worm</name>
    <dbReference type="NCBI Taxonomy" id="283909"/>
    <lineage>
        <taxon>Eukaryota</taxon>
        <taxon>Metazoa</taxon>
        <taxon>Spiralia</taxon>
        <taxon>Lophotrochozoa</taxon>
        <taxon>Annelida</taxon>
        <taxon>Polychaeta</taxon>
        <taxon>Sedentaria</taxon>
        <taxon>Scolecida</taxon>
        <taxon>Capitellidae</taxon>
        <taxon>Capitella</taxon>
    </lineage>
</organism>
<evidence type="ECO:0000313" key="2">
    <source>
        <dbReference type="EnsemblMetazoa" id="CapteP145114"/>
    </source>
</evidence>
<reference evidence="2" key="3">
    <citation type="submission" date="2015-06" db="UniProtKB">
        <authorList>
            <consortium name="EnsemblMetazoa"/>
        </authorList>
    </citation>
    <scope>IDENTIFICATION</scope>
</reference>
<dbReference type="Proteomes" id="UP000014760">
    <property type="component" value="Unassembled WGS sequence"/>
</dbReference>
<keyword evidence="3" id="KW-1185">Reference proteome</keyword>
<dbReference type="EMBL" id="KB295432">
    <property type="protein sequence ID" value="ELU13166.1"/>
    <property type="molecule type" value="Genomic_DNA"/>
</dbReference>
<dbReference type="OrthoDB" id="413835at2759"/>
<feature type="non-terminal residue" evidence="1">
    <location>
        <position position="1"/>
    </location>
</feature>
<evidence type="ECO:0000313" key="3">
    <source>
        <dbReference type="Proteomes" id="UP000014760"/>
    </source>
</evidence>
<name>R7VA26_CAPTE</name>
<dbReference type="EMBL" id="AMQN01019193">
    <property type="status" value="NOT_ANNOTATED_CDS"/>
    <property type="molecule type" value="Genomic_DNA"/>
</dbReference>